<keyword evidence="5" id="KW-0677">Repeat</keyword>
<evidence type="ECO:0000256" key="4">
    <source>
        <dbReference type="ARBA" id="ARBA00022614"/>
    </source>
</evidence>
<evidence type="ECO:0000256" key="2">
    <source>
        <dbReference type="ARBA" id="ARBA00014223"/>
    </source>
</evidence>
<dbReference type="SUPFAM" id="SSF52058">
    <property type="entry name" value="L domain-like"/>
    <property type="match status" value="1"/>
</dbReference>
<dbReference type="Pfam" id="PF14580">
    <property type="entry name" value="LRR_9"/>
    <property type="match status" value="1"/>
</dbReference>
<keyword evidence="4" id="KW-0433">Leucine-rich repeat</keyword>
<keyword evidence="3" id="KW-0963">Cytoplasm</keyword>
<evidence type="ECO:0000256" key="1">
    <source>
        <dbReference type="ARBA" id="ARBA00004496"/>
    </source>
</evidence>
<dbReference type="PROSITE" id="PS51450">
    <property type="entry name" value="LRR"/>
    <property type="match status" value="1"/>
</dbReference>
<feature type="compositionally biased region" description="Basic and acidic residues" evidence="6">
    <location>
        <begin position="39"/>
        <end position="57"/>
    </location>
</feature>
<evidence type="ECO:0000256" key="5">
    <source>
        <dbReference type="ARBA" id="ARBA00022737"/>
    </source>
</evidence>
<organism evidence="7">
    <name type="scientific">Chromera velia CCMP2878</name>
    <dbReference type="NCBI Taxonomy" id="1169474"/>
    <lineage>
        <taxon>Eukaryota</taxon>
        <taxon>Sar</taxon>
        <taxon>Alveolata</taxon>
        <taxon>Colpodellida</taxon>
        <taxon>Chromeraceae</taxon>
        <taxon>Chromera</taxon>
    </lineage>
</organism>
<proteinExistence type="predicted"/>
<dbReference type="AlphaFoldDB" id="A0A0G4F412"/>
<dbReference type="EMBL" id="CDMZ01000089">
    <property type="protein sequence ID" value="CEM06451.1"/>
    <property type="molecule type" value="Genomic_DNA"/>
</dbReference>
<dbReference type="GO" id="GO:0005737">
    <property type="term" value="C:cytoplasm"/>
    <property type="evidence" value="ECO:0007669"/>
    <property type="project" value="UniProtKB-SubCell"/>
</dbReference>
<protein>
    <recommendedName>
        <fullName evidence="2">Leucine-rich repeat-containing protein 51</fullName>
    </recommendedName>
</protein>
<dbReference type="VEuPathDB" id="CryptoDB:Cvel_14911"/>
<evidence type="ECO:0000256" key="3">
    <source>
        <dbReference type="ARBA" id="ARBA00022490"/>
    </source>
</evidence>
<dbReference type="InterPro" id="IPR001611">
    <property type="entry name" value="Leu-rich_rpt"/>
</dbReference>
<comment type="subcellular location">
    <subcellularLocation>
        <location evidence="1">Cytoplasm</location>
    </subcellularLocation>
</comment>
<feature type="region of interest" description="Disordered" evidence="6">
    <location>
        <begin position="34"/>
        <end position="70"/>
    </location>
</feature>
<dbReference type="PhylomeDB" id="A0A0G4F412"/>
<dbReference type="Gene3D" id="3.80.10.10">
    <property type="entry name" value="Ribonuclease Inhibitor"/>
    <property type="match status" value="1"/>
</dbReference>
<name>A0A0G4F412_9ALVE</name>
<sequence>MESPKGGTHRQPAYVVSHLPIDFSYKEIKDLSELEEEDPRFGVKKPDKRVEGERGDKTQSTAAESMSSTVLQSTMDTQKVLLQGPGNTTAALSQPAIKQAISAKQKLVVSIPTSVRLSNNEIQSLEILPQALLHVMPHPAARLLWLDVSFNKLRRIEDSLLQFPNLHTLYLHANKFTKLKEVDKLRELPGLKTLTLNGNPFEANPLYRTYVMGAVPGLKHLDHSPLTDLDLEWAEMWRAGFEKRERERRERAEELALQAEQMA</sequence>
<dbReference type="PANTHER" id="PTHR46545:SF1">
    <property type="entry name" value="LEUCINE-RICH REPEAT-CONTAINING PROTEIN 51"/>
    <property type="match status" value="1"/>
</dbReference>
<evidence type="ECO:0000256" key="6">
    <source>
        <dbReference type="SAM" id="MobiDB-lite"/>
    </source>
</evidence>
<evidence type="ECO:0000313" key="7">
    <source>
        <dbReference type="EMBL" id="CEM06451.1"/>
    </source>
</evidence>
<gene>
    <name evidence="7" type="ORF">Cvel_14911</name>
</gene>
<dbReference type="PANTHER" id="PTHR46545">
    <property type="entry name" value="LEUCINE-RICH REPEAT-CONTAINING PROTEIN 51"/>
    <property type="match status" value="1"/>
</dbReference>
<dbReference type="InterPro" id="IPR032675">
    <property type="entry name" value="LRR_dom_sf"/>
</dbReference>
<accession>A0A0G4F412</accession>
<reference evidence="7" key="1">
    <citation type="submission" date="2014-11" db="EMBL/GenBank/DDBJ databases">
        <authorList>
            <person name="Otto D Thomas"/>
            <person name="Naeem Raeece"/>
        </authorList>
    </citation>
    <scope>NUCLEOTIDE SEQUENCE</scope>
</reference>
<feature type="compositionally biased region" description="Polar residues" evidence="6">
    <location>
        <begin position="58"/>
        <end position="70"/>
    </location>
</feature>